<dbReference type="InterPro" id="IPR052907">
    <property type="entry name" value="Beta-lactamase/esterase"/>
</dbReference>
<dbReference type="Proteomes" id="UP000805614">
    <property type="component" value="Unassembled WGS sequence"/>
</dbReference>
<dbReference type="Gene3D" id="3.40.710.10">
    <property type="entry name" value="DD-peptidase/beta-lactamase superfamily"/>
    <property type="match status" value="1"/>
</dbReference>
<evidence type="ECO:0000313" key="2">
    <source>
        <dbReference type="EMBL" id="MBC6464145.1"/>
    </source>
</evidence>
<dbReference type="InterPro" id="IPR012338">
    <property type="entry name" value="Beta-lactam/transpept-like"/>
</dbReference>
<comment type="caution">
    <text evidence="2">The sequence shown here is derived from an EMBL/GenBank/DDBJ whole genome shotgun (WGS) entry which is preliminary data.</text>
</comment>
<reference evidence="2 3" key="1">
    <citation type="submission" date="2020-06" db="EMBL/GenBank/DDBJ databases">
        <title>Actinomadura xiongansis sp. nov., isolated from soil of Baiyangdian.</title>
        <authorList>
            <person name="Zhang X."/>
        </authorList>
    </citation>
    <scope>NUCLEOTIDE SEQUENCE [LARGE SCALE GENOMIC DNA]</scope>
    <source>
        <strain evidence="2 3">HBUM206468</strain>
    </source>
</reference>
<protein>
    <submittedName>
        <fullName evidence="2">Beta-lactamase family protein</fullName>
    </submittedName>
</protein>
<organism evidence="2 3">
    <name type="scientific">Actinomadura alba</name>
    <dbReference type="NCBI Taxonomy" id="406431"/>
    <lineage>
        <taxon>Bacteria</taxon>
        <taxon>Bacillati</taxon>
        <taxon>Actinomycetota</taxon>
        <taxon>Actinomycetes</taxon>
        <taxon>Streptosporangiales</taxon>
        <taxon>Thermomonosporaceae</taxon>
        <taxon>Actinomadura</taxon>
    </lineage>
</organism>
<dbReference type="EMBL" id="JABVEC010000001">
    <property type="protein sequence ID" value="MBC6464145.1"/>
    <property type="molecule type" value="Genomic_DNA"/>
</dbReference>
<dbReference type="Pfam" id="PF00144">
    <property type="entry name" value="Beta-lactamase"/>
    <property type="match status" value="1"/>
</dbReference>
<accession>A0ABR7LH87</accession>
<evidence type="ECO:0000259" key="1">
    <source>
        <dbReference type="Pfam" id="PF00144"/>
    </source>
</evidence>
<dbReference type="PANTHER" id="PTHR43319:SF3">
    <property type="entry name" value="BETA-LACTAMASE-RELATED DOMAIN-CONTAINING PROTEIN"/>
    <property type="match status" value="1"/>
</dbReference>
<dbReference type="InterPro" id="IPR001466">
    <property type="entry name" value="Beta-lactam-related"/>
</dbReference>
<dbReference type="SUPFAM" id="SSF56601">
    <property type="entry name" value="beta-lactamase/transpeptidase-like"/>
    <property type="match status" value="1"/>
</dbReference>
<gene>
    <name evidence="2" type="ORF">HKK74_01320</name>
</gene>
<dbReference type="PANTHER" id="PTHR43319">
    <property type="entry name" value="BETA-LACTAMASE-RELATED"/>
    <property type="match status" value="1"/>
</dbReference>
<dbReference type="RefSeq" id="WP_187241056.1">
    <property type="nucleotide sequence ID" value="NZ_BAAAOK010000011.1"/>
</dbReference>
<sequence>MSTVQGHCDPAFTGVRDVFEAGFASGREVGAAVAVYAGDRLVVDLWGGVADRRTGREWLPDTPCVAFSCTKAVTATAALLLAERGAYDVDGPVADWWPEFAVNGKEHTTAAHLLTHQAGLPAFARPVTAEEAVDPAAMAAELAGQAPEWTPGTAHGYHAVTYGWLAGEIVRRLSGLSVGDFVRREFAGDLDLWIGAPDDVIERAAKLTTRGSAASGADANVPSGNAGTGADTGTGTGVLARLAAAYLSGDSALNRALDNPFPGERGFNNPVVLRGGWPAVGMLATAKGLAGVYRDLLAGRIVGLGTLREAIERRVTGPDRVMLVDTSFGLGYMRPAMAFFTPPEAAETGFGHSGYGGSIGLGDIERGIGMAYIPNLMGGQFSGDPRAYNLLEAVYSALA</sequence>
<evidence type="ECO:0000313" key="3">
    <source>
        <dbReference type="Proteomes" id="UP000805614"/>
    </source>
</evidence>
<proteinExistence type="predicted"/>
<feature type="domain" description="Beta-lactamase-related" evidence="1">
    <location>
        <begin position="15"/>
        <end position="393"/>
    </location>
</feature>
<keyword evidence="3" id="KW-1185">Reference proteome</keyword>
<name>A0ABR7LH87_9ACTN</name>